<dbReference type="InterPro" id="IPR003439">
    <property type="entry name" value="ABC_transporter-like_ATP-bd"/>
</dbReference>
<dbReference type="Pfam" id="PF02653">
    <property type="entry name" value="BPD_transp_2"/>
    <property type="match status" value="1"/>
</dbReference>
<feature type="transmembrane region" description="Helical" evidence="10">
    <location>
        <begin position="39"/>
        <end position="59"/>
    </location>
</feature>
<keyword evidence="13" id="KW-1185">Reference proteome</keyword>
<dbReference type="RefSeq" id="WP_152766249.1">
    <property type="nucleotide sequence ID" value="NZ_WHNP01000054.1"/>
</dbReference>
<name>A0A7X1NHL2_9BURK</name>
<feature type="transmembrane region" description="Helical" evidence="10">
    <location>
        <begin position="242"/>
        <end position="270"/>
    </location>
</feature>
<dbReference type="GO" id="GO:0005524">
    <property type="term" value="F:ATP binding"/>
    <property type="evidence" value="ECO:0007669"/>
    <property type="project" value="UniProtKB-KW"/>
</dbReference>
<keyword evidence="3" id="KW-1003">Cell membrane</keyword>
<dbReference type="FunFam" id="3.40.50.300:FF:000421">
    <property type="entry name" value="Branched-chain amino acid ABC transporter ATP-binding protein"/>
    <property type="match status" value="1"/>
</dbReference>
<evidence type="ECO:0000256" key="4">
    <source>
        <dbReference type="ARBA" id="ARBA00022519"/>
    </source>
</evidence>
<sequence>MRALAFPPRWPVLAVIGLLAAAVALPAFASGYVVNVALTIITYSILGLGLNIVVGYAGLLDLGYAAFFAIGAYTTALLETLLHFSFWETLPFSLAIAGVSGIVIGYPTLRLRSDYLAIVTLGFGEITRIVATNLEITGGPNGIYGIESPNLFGYEISSPHAVYELGMAFFIVVLVFAIRLGQSRLGRAWTSIREDEAAAEAVGVPTLRVKLLAYVMGALIGGIGGSLFAARFGTIDPTGFTYLQSVTILIIVVLGGRGSIPGVILGAVIVAGVPELLRFLNLWRIFGFAVALVILMLLRPQGLWPVRTKRAMPRPDLAGVPPPPAPVAGAGEGETLLEVRDLVCRFGGVLAIGGIGFVVRSGEILALIGPNGAGKTTVFNCLTGVIRASAGRIFWCGSLLGGGAPHRNVHRGIARTFQGIRLFGHMSAFENVLTGMDHRLHTPLVAELVGTPSAHAEAAEHEAQGMRWLAMVGLAGRASEYAADLPYGDQRRLEIARALASNPRLLLLDEPAAGMNPTEKHALMDLIRRIRGLGITVLLIEHDMTLVMGVSDRIIVMDHGVIIAEGPPAQVQSDQRVIDAYLGTAEEDDVADDAVNGEKSLWNS</sequence>
<evidence type="ECO:0000313" key="12">
    <source>
        <dbReference type="EMBL" id="MPW21952.1"/>
    </source>
</evidence>
<comment type="caution">
    <text evidence="12">The sequence shown here is derived from an EMBL/GenBank/DDBJ whole genome shotgun (WGS) entry which is preliminary data.</text>
</comment>
<protein>
    <submittedName>
        <fullName evidence="12">ATP-binding cassette domain-containing protein</fullName>
    </submittedName>
</protein>
<feature type="transmembrane region" description="Helical" evidence="10">
    <location>
        <begin position="211"/>
        <end position="230"/>
    </location>
</feature>
<evidence type="ECO:0000256" key="3">
    <source>
        <dbReference type="ARBA" id="ARBA00022475"/>
    </source>
</evidence>
<evidence type="ECO:0000256" key="1">
    <source>
        <dbReference type="ARBA" id="ARBA00004651"/>
    </source>
</evidence>
<dbReference type="CDD" id="cd06581">
    <property type="entry name" value="TM_PBP1_LivM_like"/>
    <property type="match status" value="1"/>
</dbReference>
<keyword evidence="6" id="KW-0547">Nucleotide-binding</keyword>
<feature type="transmembrane region" description="Helical" evidence="10">
    <location>
        <begin position="66"/>
        <end position="86"/>
    </location>
</feature>
<keyword evidence="8 10" id="KW-1133">Transmembrane helix</keyword>
<dbReference type="GO" id="GO:0005886">
    <property type="term" value="C:plasma membrane"/>
    <property type="evidence" value="ECO:0007669"/>
    <property type="project" value="UniProtKB-SubCell"/>
</dbReference>
<evidence type="ECO:0000256" key="5">
    <source>
        <dbReference type="ARBA" id="ARBA00022692"/>
    </source>
</evidence>
<dbReference type="GO" id="GO:0016887">
    <property type="term" value="F:ATP hydrolysis activity"/>
    <property type="evidence" value="ECO:0007669"/>
    <property type="project" value="InterPro"/>
</dbReference>
<accession>A0A7X1NHL2</accession>
<dbReference type="InterPro" id="IPR003593">
    <property type="entry name" value="AAA+_ATPase"/>
</dbReference>
<dbReference type="Pfam" id="PF12399">
    <property type="entry name" value="BCA_ABC_TP_C"/>
    <property type="match status" value="1"/>
</dbReference>
<dbReference type="SUPFAM" id="SSF52540">
    <property type="entry name" value="P-loop containing nucleoside triphosphate hydrolases"/>
    <property type="match status" value="1"/>
</dbReference>
<organism evidence="12 13">
    <name type="scientific">Paraburkholderia franconis</name>
    <dbReference type="NCBI Taxonomy" id="2654983"/>
    <lineage>
        <taxon>Bacteria</taxon>
        <taxon>Pseudomonadati</taxon>
        <taxon>Pseudomonadota</taxon>
        <taxon>Betaproteobacteria</taxon>
        <taxon>Burkholderiales</taxon>
        <taxon>Burkholderiaceae</taxon>
        <taxon>Paraburkholderia</taxon>
    </lineage>
</organism>
<keyword evidence="4" id="KW-0997">Cell inner membrane</keyword>
<dbReference type="Pfam" id="PF00005">
    <property type="entry name" value="ABC_tran"/>
    <property type="match status" value="1"/>
</dbReference>
<keyword evidence="7 12" id="KW-0067">ATP-binding</keyword>
<feature type="transmembrane region" description="Helical" evidence="10">
    <location>
        <begin position="161"/>
        <end position="181"/>
    </location>
</feature>
<dbReference type="InterPro" id="IPR001851">
    <property type="entry name" value="ABC_transp_permease"/>
</dbReference>
<dbReference type="GO" id="GO:0015658">
    <property type="term" value="F:branched-chain amino acid transmembrane transporter activity"/>
    <property type="evidence" value="ECO:0007669"/>
    <property type="project" value="InterPro"/>
</dbReference>
<reference evidence="12 13" key="1">
    <citation type="submission" date="2019-10" db="EMBL/GenBank/DDBJ databases">
        <title>Paraburkholderia sp. isolated from nodules of Mimosa pudica from Brazilian Atlantic Forest soils.</title>
        <authorList>
            <person name="Paulitsch F."/>
            <person name="Hungria M."/>
            <person name="Dall'Agnol R."/>
        </authorList>
    </citation>
    <scope>NUCLEOTIDE SEQUENCE [LARGE SCALE GENOMIC DNA]</scope>
    <source>
        <strain evidence="12 13">CNPSo 3157</strain>
    </source>
</reference>
<dbReference type="Gene3D" id="3.40.50.300">
    <property type="entry name" value="P-loop containing nucleotide triphosphate hydrolases"/>
    <property type="match status" value="1"/>
</dbReference>
<keyword evidence="9 10" id="KW-0472">Membrane</keyword>
<evidence type="ECO:0000256" key="8">
    <source>
        <dbReference type="ARBA" id="ARBA00022989"/>
    </source>
</evidence>
<dbReference type="InterPro" id="IPR032823">
    <property type="entry name" value="BCA_ABC_TP_C"/>
</dbReference>
<dbReference type="PANTHER" id="PTHR30482:SF10">
    <property type="entry name" value="HIGH-AFFINITY BRANCHED-CHAIN AMINO ACID TRANSPORT PROTEIN BRAE"/>
    <property type="match status" value="1"/>
</dbReference>
<dbReference type="PANTHER" id="PTHR30482">
    <property type="entry name" value="HIGH-AFFINITY BRANCHED-CHAIN AMINO ACID TRANSPORT SYSTEM PERMEASE"/>
    <property type="match status" value="1"/>
</dbReference>
<dbReference type="AlphaFoldDB" id="A0A7X1NHL2"/>
<dbReference type="PROSITE" id="PS50893">
    <property type="entry name" value="ABC_TRANSPORTER_2"/>
    <property type="match status" value="1"/>
</dbReference>
<evidence type="ECO:0000259" key="11">
    <source>
        <dbReference type="PROSITE" id="PS50893"/>
    </source>
</evidence>
<feature type="transmembrane region" description="Helical" evidence="10">
    <location>
        <begin position="282"/>
        <end position="300"/>
    </location>
</feature>
<evidence type="ECO:0000256" key="2">
    <source>
        <dbReference type="ARBA" id="ARBA00022448"/>
    </source>
</evidence>
<evidence type="ECO:0000256" key="9">
    <source>
        <dbReference type="ARBA" id="ARBA00023136"/>
    </source>
</evidence>
<dbReference type="CDD" id="cd03219">
    <property type="entry name" value="ABC_Mj1267_LivG_branched"/>
    <property type="match status" value="1"/>
</dbReference>
<proteinExistence type="predicted"/>
<evidence type="ECO:0000313" key="13">
    <source>
        <dbReference type="Proteomes" id="UP000484381"/>
    </source>
</evidence>
<keyword evidence="2" id="KW-0813">Transport</keyword>
<dbReference type="SMART" id="SM00382">
    <property type="entry name" value="AAA"/>
    <property type="match status" value="1"/>
</dbReference>
<comment type="subcellular location">
    <subcellularLocation>
        <location evidence="1">Cell membrane</location>
        <topology evidence="1">Multi-pass membrane protein</topology>
    </subcellularLocation>
</comment>
<evidence type="ECO:0000256" key="7">
    <source>
        <dbReference type="ARBA" id="ARBA00022840"/>
    </source>
</evidence>
<dbReference type="EMBL" id="WHNP01000054">
    <property type="protein sequence ID" value="MPW21952.1"/>
    <property type="molecule type" value="Genomic_DNA"/>
</dbReference>
<evidence type="ECO:0000256" key="10">
    <source>
        <dbReference type="SAM" id="Phobius"/>
    </source>
</evidence>
<gene>
    <name evidence="12" type="ORF">GCT13_35140</name>
</gene>
<feature type="domain" description="ABC transporter" evidence="11">
    <location>
        <begin position="337"/>
        <end position="584"/>
    </location>
</feature>
<dbReference type="Proteomes" id="UP000484381">
    <property type="component" value="Unassembled WGS sequence"/>
</dbReference>
<keyword evidence="5 10" id="KW-0812">Transmembrane</keyword>
<evidence type="ECO:0000256" key="6">
    <source>
        <dbReference type="ARBA" id="ARBA00022741"/>
    </source>
</evidence>
<dbReference type="InterPro" id="IPR027417">
    <property type="entry name" value="P-loop_NTPase"/>
</dbReference>
<dbReference type="InterPro" id="IPR043428">
    <property type="entry name" value="LivM-like"/>
</dbReference>